<evidence type="ECO:0000313" key="2">
    <source>
        <dbReference type="EMBL" id="MBD3109924.1"/>
    </source>
</evidence>
<keyword evidence="1" id="KW-0812">Transmembrane</keyword>
<evidence type="ECO:0000256" key="1">
    <source>
        <dbReference type="SAM" id="Phobius"/>
    </source>
</evidence>
<dbReference type="EMBL" id="JACXSI010000047">
    <property type="protein sequence ID" value="MBD3109924.1"/>
    <property type="molecule type" value="Genomic_DNA"/>
</dbReference>
<keyword evidence="3" id="KW-1185">Reference proteome</keyword>
<evidence type="ECO:0000313" key="3">
    <source>
        <dbReference type="Proteomes" id="UP000602076"/>
    </source>
</evidence>
<protein>
    <submittedName>
        <fullName evidence="2">Uncharacterized protein</fullName>
    </submittedName>
</protein>
<keyword evidence="1" id="KW-0472">Membrane</keyword>
<sequence length="58" mass="6338">MRNLVNLIMYLIIGTVPGFILAGKLGILIGIGCALLLCIIDQLTLINEKLTELKAENR</sequence>
<dbReference type="Proteomes" id="UP000602076">
    <property type="component" value="Unassembled WGS sequence"/>
</dbReference>
<feature type="transmembrane region" description="Helical" evidence="1">
    <location>
        <begin position="7"/>
        <end position="37"/>
    </location>
</feature>
<name>A0A927CZF7_9BACI</name>
<organism evidence="2 3">
    <name type="scientific">Peribacillus faecalis</name>
    <dbReference type="NCBI Taxonomy" id="2772559"/>
    <lineage>
        <taxon>Bacteria</taxon>
        <taxon>Bacillati</taxon>
        <taxon>Bacillota</taxon>
        <taxon>Bacilli</taxon>
        <taxon>Bacillales</taxon>
        <taxon>Bacillaceae</taxon>
        <taxon>Peribacillus</taxon>
    </lineage>
</organism>
<dbReference type="RefSeq" id="WP_190999461.1">
    <property type="nucleotide sequence ID" value="NZ_JACXSI010000047.1"/>
</dbReference>
<reference evidence="2" key="1">
    <citation type="submission" date="2020-09" db="EMBL/GenBank/DDBJ databases">
        <title>Bacillus faecalis sp. nov., a moderately halophilic bacterium isolated from cow faeces.</title>
        <authorList>
            <person name="Jiang L."/>
            <person name="Lee J."/>
        </authorList>
    </citation>
    <scope>NUCLEOTIDE SEQUENCE</scope>
    <source>
        <strain evidence="2">AGMB 02131</strain>
    </source>
</reference>
<dbReference type="AlphaFoldDB" id="A0A927CZF7"/>
<keyword evidence="1" id="KW-1133">Transmembrane helix</keyword>
<comment type="caution">
    <text evidence="2">The sequence shown here is derived from an EMBL/GenBank/DDBJ whole genome shotgun (WGS) entry which is preliminary data.</text>
</comment>
<proteinExistence type="predicted"/>
<gene>
    <name evidence="2" type="ORF">IEO70_16415</name>
</gene>
<accession>A0A927CZF7</accession>